<sequence length="202" mass="22967">MSGPDIEQDEKSPANAVRAELEKLSTLHVAAVREHRRIDAALLEADYGEKFAAWCEIEKANVCNLIAAVTEECERLDRRRDWWRQLSSFSQDASGSFPVDGKAFENCEHGPRDWDHARKAMSLLPEFTVPDIGNIDSWQASYFEIDGAKRLLLQYLHAALAQFDITDPSDPSWVVYRDTGHGALQQTFAFYEDAWAKAEFTR</sequence>
<organism evidence="1 2">
    <name type="scientific">Alteripontixanthobacter maritimus</name>
    <dbReference type="NCBI Taxonomy" id="2161824"/>
    <lineage>
        <taxon>Bacteria</taxon>
        <taxon>Pseudomonadati</taxon>
        <taxon>Pseudomonadota</taxon>
        <taxon>Alphaproteobacteria</taxon>
        <taxon>Sphingomonadales</taxon>
        <taxon>Erythrobacteraceae</taxon>
        <taxon>Alteripontixanthobacter</taxon>
    </lineage>
</organism>
<protein>
    <submittedName>
        <fullName evidence="1">Uncharacterized protein</fullName>
    </submittedName>
</protein>
<dbReference type="RefSeq" id="WP_115367302.1">
    <property type="nucleotide sequence ID" value="NZ_QBKA01000002.1"/>
</dbReference>
<evidence type="ECO:0000313" key="1">
    <source>
        <dbReference type="EMBL" id="RDC61351.1"/>
    </source>
</evidence>
<dbReference type="Proteomes" id="UP000253727">
    <property type="component" value="Unassembled WGS sequence"/>
</dbReference>
<accession>A0A369Q8Z3</accession>
<evidence type="ECO:0000313" key="2">
    <source>
        <dbReference type="Proteomes" id="UP000253727"/>
    </source>
</evidence>
<keyword evidence="2" id="KW-1185">Reference proteome</keyword>
<dbReference type="AlphaFoldDB" id="A0A369Q8Z3"/>
<proteinExistence type="predicted"/>
<comment type="caution">
    <text evidence="1">The sequence shown here is derived from an EMBL/GenBank/DDBJ whole genome shotgun (WGS) entry which is preliminary data.</text>
</comment>
<gene>
    <name evidence="1" type="ORF">HME9302_02573</name>
</gene>
<reference evidence="1 2" key="1">
    <citation type="submission" date="2018-04" db="EMBL/GenBank/DDBJ databases">
        <title>Altererythrobacter sp. HME9302 genome sequencing and assembly.</title>
        <authorList>
            <person name="Kang H."/>
            <person name="Kim H."/>
            <person name="Joh K."/>
        </authorList>
    </citation>
    <scope>NUCLEOTIDE SEQUENCE [LARGE SCALE GENOMIC DNA]</scope>
    <source>
        <strain evidence="1 2">HME9302</strain>
    </source>
</reference>
<dbReference type="EMBL" id="QBKA01000002">
    <property type="protein sequence ID" value="RDC61351.1"/>
    <property type="molecule type" value="Genomic_DNA"/>
</dbReference>
<name>A0A369Q8Z3_9SPHN</name>